<accession>A0ABR9XPM3</accession>
<evidence type="ECO:0000313" key="3">
    <source>
        <dbReference type="Proteomes" id="UP000619838"/>
    </source>
</evidence>
<dbReference type="Gene3D" id="3.40.50.300">
    <property type="entry name" value="P-loop containing nucleotide triphosphate hydrolases"/>
    <property type="match status" value="1"/>
</dbReference>
<comment type="caution">
    <text evidence="2">The sequence shown here is derived from an EMBL/GenBank/DDBJ whole genome shotgun (WGS) entry which is preliminary data.</text>
</comment>
<dbReference type="InterPro" id="IPR027417">
    <property type="entry name" value="P-loop_NTPase"/>
</dbReference>
<proteinExistence type="predicted"/>
<organism evidence="2 3">
    <name type="scientific">Prosthecochloris ethylica</name>
    <dbReference type="NCBI Taxonomy" id="2743976"/>
    <lineage>
        <taxon>Bacteria</taxon>
        <taxon>Pseudomonadati</taxon>
        <taxon>Chlorobiota</taxon>
        <taxon>Chlorobiia</taxon>
        <taxon>Chlorobiales</taxon>
        <taxon>Chlorobiaceae</taxon>
        <taxon>Prosthecochloris</taxon>
    </lineage>
</organism>
<reference evidence="2 3" key="1">
    <citation type="journal article" date="2020" name="Microorganisms">
        <title>Simultaneous Genome Sequencing of Prosthecochloris ethylica and Desulfuromonas acetoxidans within a Syntrophic Mixture Reveals Unique Pili and Protein Interactions.</title>
        <authorList>
            <person name="Kyndt J.A."/>
            <person name="Van Beeumen J.J."/>
            <person name="Meyer T.E."/>
        </authorList>
    </citation>
    <scope>NUCLEOTIDE SEQUENCE [LARGE SCALE GENOMIC DNA]</scope>
    <source>
        <strain evidence="2 3">N3</strain>
    </source>
</reference>
<dbReference type="Pfam" id="PF13614">
    <property type="entry name" value="AAA_31"/>
    <property type="match status" value="1"/>
</dbReference>
<evidence type="ECO:0000259" key="1">
    <source>
        <dbReference type="Pfam" id="PF13614"/>
    </source>
</evidence>
<dbReference type="InterPro" id="IPR025669">
    <property type="entry name" value="AAA_dom"/>
</dbReference>
<feature type="domain" description="AAA" evidence="1">
    <location>
        <begin position="127"/>
        <end position="292"/>
    </location>
</feature>
<dbReference type="PANTHER" id="PTHR43384">
    <property type="entry name" value="SEPTUM SITE-DETERMINING PROTEIN MIND HOMOLOG, CHLOROPLASTIC-RELATED"/>
    <property type="match status" value="1"/>
</dbReference>
<dbReference type="EMBL" id="JADGII010000002">
    <property type="protein sequence ID" value="MBF0635991.1"/>
    <property type="molecule type" value="Genomic_DNA"/>
</dbReference>
<dbReference type="Gene3D" id="3.40.50.2300">
    <property type="match status" value="1"/>
</dbReference>
<gene>
    <name evidence="2" type="ORF">INT08_02165</name>
</gene>
<sequence length="382" mass="41927">MNIVTYSPRPWELSDAQLEPGQNQLTRLVGELPGMVRQITALKPDLVFLAGFEPVDPLYIRELEKLCLSLPQSSIITLHPHIEPELLLTLMRSGVREVIVDSSSETLQQVIERARLRAAGVSISHGKVLGFISSKGGDGSSCIAANLAFALAEKPDTRVLAIDASLPFGDLDMYLTGDIHSQDLADISGQAERLDKSLLDSMVQHISPALDLISSPATFDKIIEIEPECVSRLIHIAMNFYDYILVDIGSSLDQVGIWVLDDLDELCIVSTPSLPSLRRAGQLLKLVKESDKPASHIKIILNRADTSIPISISKIEKVIGRSISQRFASDTDAVQESLMIGQPLLQVAPKSKLSRNILDWAAHLTGSSHPKNSSLWQRLKIR</sequence>
<dbReference type="SUPFAM" id="SSF52540">
    <property type="entry name" value="P-loop containing nucleoside triphosphate hydrolases"/>
    <property type="match status" value="1"/>
</dbReference>
<dbReference type="PANTHER" id="PTHR43384:SF13">
    <property type="entry name" value="SLR0110 PROTEIN"/>
    <property type="match status" value="1"/>
</dbReference>
<keyword evidence="3" id="KW-1185">Reference proteome</keyword>
<evidence type="ECO:0000313" key="2">
    <source>
        <dbReference type="EMBL" id="MBF0635991.1"/>
    </source>
</evidence>
<protein>
    <submittedName>
        <fullName evidence="2">AAA family ATPase</fullName>
    </submittedName>
</protein>
<dbReference type="Proteomes" id="UP000619838">
    <property type="component" value="Unassembled WGS sequence"/>
</dbReference>
<name>A0ABR9XPM3_9CHLB</name>
<dbReference type="InterPro" id="IPR050625">
    <property type="entry name" value="ParA/MinD_ATPase"/>
</dbReference>
<dbReference type="RefSeq" id="WP_175187084.1">
    <property type="nucleotide sequence ID" value="NZ_JABVZQ010000004.1"/>
</dbReference>